<keyword evidence="3" id="KW-1185">Reference proteome</keyword>
<sequence length="316" mass="36536">MPDLRPIVSQEQALAALSQHFAEPITDIEPLEGGQVMRTLAFRTGGSAYVAHFNRDNMLSSNLPKEALLLRKLASSPVPVAPTLHIGRLGALHYSIQPRIPGQMLENLKPWEQERFVPQIIDILDAIHHIDVSESSGYGVIDDQEQGMASSWHGFLRRIAGEDDEHDYYGKWHHLFDDTFLERDRFNDIYQRMCGLLAYCPEERYLVHGNYSTRNILADGDQITGVIDWVDARYGDFVYDITCLDFWNPWLNIREHFQNHYRQRGIEVPAFEQRLLCYECYTTLDGMRFFAKAGNEDAYRMVCQRFDAILNERASM</sequence>
<evidence type="ECO:0000313" key="3">
    <source>
        <dbReference type="Proteomes" id="UP000612362"/>
    </source>
</evidence>
<dbReference type="InterPro" id="IPR051678">
    <property type="entry name" value="AGP_Transferase"/>
</dbReference>
<protein>
    <recommendedName>
        <fullName evidence="1">Aminoglycoside phosphotransferase domain-containing protein</fullName>
    </recommendedName>
</protein>
<comment type="caution">
    <text evidence="2">The sequence shown here is derived from an EMBL/GenBank/DDBJ whole genome shotgun (WGS) entry which is preliminary data.</text>
</comment>
<dbReference type="EMBL" id="BNJF01000003">
    <property type="protein sequence ID" value="GHO48105.1"/>
    <property type="molecule type" value="Genomic_DNA"/>
</dbReference>
<gene>
    <name evidence="2" type="ORF">KSX_62680</name>
</gene>
<dbReference type="InterPro" id="IPR002575">
    <property type="entry name" value="Aminoglycoside_PTrfase"/>
</dbReference>
<evidence type="ECO:0000313" key="2">
    <source>
        <dbReference type="EMBL" id="GHO48105.1"/>
    </source>
</evidence>
<dbReference type="AlphaFoldDB" id="A0A8J3I765"/>
<dbReference type="Gene3D" id="3.90.1200.10">
    <property type="match status" value="1"/>
</dbReference>
<feature type="domain" description="Aminoglycoside phosphotransferase" evidence="1">
    <location>
        <begin position="27"/>
        <end position="256"/>
    </location>
</feature>
<evidence type="ECO:0000259" key="1">
    <source>
        <dbReference type="Pfam" id="PF01636"/>
    </source>
</evidence>
<dbReference type="Pfam" id="PF01636">
    <property type="entry name" value="APH"/>
    <property type="match status" value="1"/>
</dbReference>
<organism evidence="2 3">
    <name type="scientific">Ktedonospora formicarum</name>
    <dbReference type="NCBI Taxonomy" id="2778364"/>
    <lineage>
        <taxon>Bacteria</taxon>
        <taxon>Bacillati</taxon>
        <taxon>Chloroflexota</taxon>
        <taxon>Ktedonobacteria</taxon>
        <taxon>Ktedonobacterales</taxon>
        <taxon>Ktedonobacteraceae</taxon>
        <taxon>Ktedonospora</taxon>
    </lineage>
</organism>
<dbReference type="PANTHER" id="PTHR21310">
    <property type="entry name" value="AMINOGLYCOSIDE PHOSPHOTRANSFERASE-RELATED-RELATED"/>
    <property type="match status" value="1"/>
</dbReference>
<dbReference type="RefSeq" id="WP_220197317.1">
    <property type="nucleotide sequence ID" value="NZ_BNJF01000003.1"/>
</dbReference>
<dbReference type="InterPro" id="IPR011009">
    <property type="entry name" value="Kinase-like_dom_sf"/>
</dbReference>
<dbReference type="Proteomes" id="UP000612362">
    <property type="component" value="Unassembled WGS sequence"/>
</dbReference>
<name>A0A8J3I765_9CHLR</name>
<reference evidence="2" key="1">
    <citation type="submission" date="2020-10" db="EMBL/GenBank/DDBJ databases">
        <title>Taxonomic study of unclassified bacteria belonging to the class Ktedonobacteria.</title>
        <authorList>
            <person name="Yabe S."/>
            <person name="Wang C.M."/>
            <person name="Zheng Y."/>
            <person name="Sakai Y."/>
            <person name="Cavaletti L."/>
            <person name="Monciardini P."/>
            <person name="Donadio S."/>
        </authorList>
    </citation>
    <scope>NUCLEOTIDE SEQUENCE</scope>
    <source>
        <strain evidence="2">SOSP1-1</strain>
    </source>
</reference>
<dbReference type="Gene3D" id="3.30.200.150">
    <property type="match status" value="1"/>
</dbReference>
<accession>A0A8J3I765</accession>
<dbReference type="SUPFAM" id="SSF56112">
    <property type="entry name" value="Protein kinase-like (PK-like)"/>
    <property type="match status" value="1"/>
</dbReference>
<proteinExistence type="predicted"/>